<keyword evidence="10" id="KW-1185">Reference proteome</keyword>
<comment type="cofactor">
    <cofactor evidence="1">
        <name>Zn(2+)</name>
        <dbReference type="ChEBI" id="CHEBI:29105"/>
    </cofactor>
</comment>
<reference evidence="9 10" key="1">
    <citation type="submission" date="2020-08" db="EMBL/GenBank/DDBJ databases">
        <title>Novel species isolated from subtropical streams in China.</title>
        <authorList>
            <person name="Lu H."/>
        </authorList>
    </citation>
    <scope>NUCLEOTIDE SEQUENCE [LARGE SCALE GENOMIC DNA]</scope>
    <source>
        <strain evidence="9 10">CY18W</strain>
    </source>
</reference>
<feature type="transmembrane region" description="Helical" evidence="7">
    <location>
        <begin position="70"/>
        <end position="93"/>
    </location>
</feature>
<feature type="transmembrane region" description="Helical" evidence="7">
    <location>
        <begin position="141"/>
        <end position="162"/>
    </location>
</feature>
<comment type="caution">
    <text evidence="9">The sequence shown here is derived from an EMBL/GenBank/DDBJ whole genome shotgun (WGS) entry which is preliminary data.</text>
</comment>
<keyword evidence="4 7" id="KW-0812">Transmembrane</keyword>
<evidence type="ECO:0000256" key="4">
    <source>
        <dbReference type="ARBA" id="ARBA00022692"/>
    </source>
</evidence>
<sequence>MSIAAAGRAAGVRIMAISIGLGPVLIKHNGFILKLLPINGYVKFLDSRACDVSDNDLPFAFDHQSIARQIMIALAGCTVHLVLAVVLVGASAWHDWIAFPVQYVVGALSPFDDAQILLHEAGRLIDSSTFLTLMGIVAAKLAAYHLFPMVGFNGWQIIITLAQHLGLNKFAPDLIYKADAFLTIATSLSWCLAIAYAVRPW</sequence>
<keyword evidence="6 7" id="KW-0472">Membrane</keyword>
<keyword evidence="5 7" id="KW-1133">Transmembrane helix</keyword>
<evidence type="ECO:0000256" key="3">
    <source>
        <dbReference type="ARBA" id="ARBA00007931"/>
    </source>
</evidence>
<dbReference type="Pfam" id="PF02163">
    <property type="entry name" value="Peptidase_M50"/>
    <property type="match status" value="1"/>
</dbReference>
<comment type="subcellular location">
    <subcellularLocation>
        <location evidence="2">Membrane</location>
        <topology evidence="2">Multi-pass membrane protein</topology>
    </subcellularLocation>
</comment>
<feature type="transmembrane region" description="Helical" evidence="7">
    <location>
        <begin position="174"/>
        <end position="198"/>
    </location>
</feature>
<comment type="similarity">
    <text evidence="3">Belongs to the peptidase M50B family.</text>
</comment>
<proteinExistence type="inferred from homology"/>
<evidence type="ECO:0000256" key="5">
    <source>
        <dbReference type="ARBA" id="ARBA00022989"/>
    </source>
</evidence>
<dbReference type="GO" id="GO:0008233">
    <property type="term" value="F:peptidase activity"/>
    <property type="evidence" value="ECO:0007669"/>
    <property type="project" value="UniProtKB-KW"/>
</dbReference>
<name>A0ABR6ZYF8_9BURK</name>
<evidence type="ECO:0000256" key="1">
    <source>
        <dbReference type="ARBA" id="ARBA00001947"/>
    </source>
</evidence>
<dbReference type="EMBL" id="JACOGF010000021">
    <property type="protein sequence ID" value="MBC3920916.1"/>
    <property type="molecule type" value="Genomic_DNA"/>
</dbReference>
<feature type="domain" description="Peptidase M50" evidence="8">
    <location>
        <begin position="6"/>
        <end position="163"/>
    </location>
</feature>
<dbReference type="GO" id="GO:0006508">
    <property type="term" value="P:proteolysis"/>
    <property type="evidence" value="ECO:0007669"/>
    <property type="project" value="UniProtKB-KW"/>
</dbReference>
<accession>A0ABR6ZYF8</accession>
<evidence type="ECO:0000259" key="8">
    <source>
        <dbReference type="Pfam" id="PF02163"/>
    </source>
</evidence>
<dbReference type="InterPro" id="IPR008915">
    <property type="entry name" value="Peptidase_M50"/>
</dbReference>
<evidence type="ECO:0000313" key="10">
    <source>
        <dbReference type="Proteomes" id="UP000650424"/>
    </source>
</evidence>
<evidence type="ECO:0000313" key="9">
    <source>
        <dbReference type="EMBL" id="MBC3920916.1"/>
    </source>
</evidence>
<keyword evidence="9" id="KW-0645">Protease</keyword>
<protein>
    <submittedName>
        <fullName evidence="9">Site-2 protease family protein</fullName>
    </submittedName>
</protein>
<evidence type="ECO:0000256" key="2">
    <source>
        <dbReference type="ARBA" id="ARBA00004141"/>
    </source>
</evidence>
<organism evidence="9 10">
    <name type="scientific">Undibacterium hunanense</name>
    <dbReference type="NCBI Taxonomy" id="2762292"/>
    <lineage>
        <taxon>Bacteria</taxon>
        <taxon>Pseudomonadati</taxon>
        <taxon>Pseudomonadota</taxon>
        <taxon>Betaproteobacteria</taxon>
        <taxon>Burkholderiales</taxon>
        <taxon>Oxalobacteraceae</taxon>
        <taxon>Undibacterium</taxon>
    </lineage>
</organism>
<gene>
    <name evidence="9" type="ORF">H8L32_25855</name>
</gene>
<dbReference type="Proteomes" id="UP000650424">
    <property type="component" value="Unassembled WGS sequence"/>
</dbReference>
<evidence type="ECO:0000256" key="7">
    <source>
        <dbReference type="SAM" id="Phobius"/>
    </source>
</evidence>
<evidence type="ECO:0000256" key="6">
    <source>
        <dbReference type="ARBA" id="ARBA00023136"/>
    </source>
</evidence>
<keyword evidence="9" id="KW-0378">Hydrolase</keyword>